<keyword evidence="3" id="KW-1185">Reference proteome</keyword>
<feature type="transmembrane region" description="Helical" evidence="1">
    <location>
        <begin position="264"/>
        <end position="282"/>
    </location>
</feature>
<dbReference type="RefSeq" id="WP_306891958.1">
    <property type="nucleotide sequence ID" value="NZ_JAUSVR010000026.1"/>
</dbReference>
<sequence length="673" mass="70429">MFSFGSAFLAAAVGLVLWTGAGYGLARALGIRRALALPLAPVLGWTVQNALALEISRWAGSPLVGTLGALALISGGWLLSNRRVVEPPDDTPTMPFWVFLAAAIVALLPAMAVVPKETQAGIALAPAIFDHSKIALIDAMVRDGMPPVNPFYGPPGERAGVAYYYLWHFGAAQLAGLTGARGWEADAAASWFTAFSTLTLMAGLALRFARSPLAPALAIALCVTGSLRPVLEAAIGEDRLAGVLRPATGFAGWLFQSSWSPHHVAAAGALVIATLLAVRLAANPRVLTALVLGLVVAGAYQSSIWVGGLVLALAMLALLPLLLRSVPEGGLPLFLLAALGAAALALLLAAPLLVEQYHAGVMRGGGSPVAISPFPVLAENAAGRFGRLLDLPAYWLVLLVVEFPLIYPVGAVALWRLASRRHARTLSGREARALGMLTLVSLASSWLLVSTVGDNNDLGWRAVLPGLMVLTVAAAAGLARLLAQRGRVVAGLALAGFAASLIGGVVIAAGNARGEVSPDAAWFARAPAMWAAVRRHAPAEARVANNPALFATMTPWPVNISWALLADRRSCFAGNELAIAFAPLSQQRRGEISDRFLRVFAGEGSAEDLRALAETYGCDVVLLTARDGAWARDPFAGSPLYRLVETEPEAWRVYVTTRNTSYPAPSTTPQGSQ</sequence>
<feature type="transmembrane region" description="Helical" evidence="1">
    <location>
        <begin position="302"/>
        <end position="323"/>
    </location>
</feature>
<accession>A0ABU0LX74</accession>
<organism evidence="2 3">
    <name type="scientific">Ancylobacter amanitiformis</name>
    <dbReference type="NCBI Taxonomy" id="217069"/>
    <lineage>
        <taxon>Bacteria</taxon>
        <taxon>Pseudomonadati</taxon>
        <taxon>Pseudomonadota</taxon>
        <taxon>Alphaproteobacteria</taxon>
        <taxon>Hyphomicrobiales</taxon>
        <taxon>Xanthobacteraceae</taxon>
        <taxon>Ancylobacter</taxon>
    </lineage>
</organism>
<feature type="transmembrane region" description="Helical" evidence="1">
    <location>
        <begin position="92"/>
        <end position="114"/>
    </location>
</feature>
<feature type="transmembrane region" description="Helical" evidence="1">
    <location>
        <begin position="488"/>
        <end position="509"/>
    </location>
</feature>
<feature type="transmembrane region" description="Helical" evidence="1">
    <location>
        <begin position="393"/>
        <end position="414"/>
    </location>
</feature>
<feature type="transmembrane region" description="Helical" evidence="1">
    <location>
        <begin position="458"/>
        <end position="481"/>
    </location>
</feature>
<dbReference type="Proteomes" id="UP001235094">
    <property type="component" value="Unassembled WGS sequence"/>
</dbReference>
<reference evidence="2 3" key="1">
    <citation type="submission" date="2023-07" db="EMBL/GenBank/DDBJ databases">
        <title>Genomic Encyclopedia of Type Strains, Phase IV (KMG-IV): sequencing the most valuable type-strain genomes for metagenomic binning, comparative biology and taxonomic classification.</title>
        <authorList>
            <person name="Goeker M."/>
        </authorList>
    </citation>
    <scope>NUCLEOTIDE SEQUENCE [LARGE SCALE GENOMIC DNA]</scope>
    <source>
        <strain evidence="2 3">DSM 15561</strain>
    </source>
</reference>
<name>A0ABU0LX74_9HYPH</name>
<dbReference type="EMBL" id="JAUSVR010000026">
    <property type="protein sequence ID" value="MDQ0513326.1"/>
    <property type="molecule type" value="Genomic_DNA"/>
</dbReference>
<feature type="transmembrane region" description="Helical" evidence="1">
    <location>
        <begin position="60"/>
        <end position="80"/>
    </location>
</feature>
<protein>
    <recommendedName>
        <fullName evidence="4">Glycosyltransferase RgtA/B/C/D-like domain-containing protein</fullName>
    </recommendedName>
</protein>
<evidence type="ECO:0000313" key="2">
    <source>
        <dbReference type="EMBL" id="MDQ0513326.1"/>
    </source>
</evidence>
<evidence type="ECO:0000256" key="1">
    <source>
        <dbReference type="SAM" id="Phobius"/>
    </source>
</evidence>
<evidence type="ECO:0000313" key="3">
    <source>
        <dbReference type="Proteomes" id="UP001235094"/>
    </source>
</evidence>
<feature type="transmembrane region" description="Helical" evidence="1">
    <location>
        <begin position="434"/>
        <end position="452"/>
    </location>
</feature>
<evidence type="ECO:0008006" key="4">
    <source>
        <dbReference type="Google" id="ProtNLM"/>
    </source>
</evidence>
<keyword evidence="1" id="KW-0472">Membrane</keyword>
<comment type="caution">
    <text evidence="2">The sequence shown here is derived from an EMBL/GenBank/DDBJ whole genome shotgun (WGS) entry which is preliminary data.</text>
</comment>
<gene>
    <name evidence="2" type="ORF">QOZ99_004245</name>
</gene>
<feature type="transmembrane region" description="Helical" evidence="1">
    <location>
        <begin position="330"/>
        <end position="354"/>
    </location>
</feature>
<keyword evidence="1" id="KW-1133">Transmembrane helix</keyword>
<feature type="transmembrane region" description="Helical" evidence="1">
    <location>
        <begin position="189"/>
        <end position="209"/>
    </location>
</feature>
<proteinExistence type="predicted"/>
<keyword evidence="1" id="KW-0812">Transmembrane</keyword>